<gene>
    <name evidence="1" type="ORF">ACMU_15030</name>
</gene>
<sequence>MSRAPHAKSPAHPGGLAISRAPTALLTGWGCYSLVAKTAGWRRDAGTEEVNGGNMPSTDMPWVTRAKWPAL</sequence>
<protein>
    <submittedName>
        <fullName evidence="1">Uncharacterized protein</fullName>
    </submittedName>
</protein>
<dbReference type="Proteomes" id="UP000026249">
    <property type="component" value="Unassembled WGS sequence"/>
</dbReference>
<dbReference type="AlphaFoldDB" id="A0A037ZHP8"/>
<evidence type="ECO:0000313" key="1">
    <source>
        <dbReference type="EMBL" id="KAJ55067.1"/>
    </source>
</evidence>
<dbReference type="STRING" id="1454373.ACMU_15030"/>
<comment type="caution">
    <text evidence="1">The sequence shown here is derived from an EMBL/GenBank/DDBJ whole genome shotgun (WGS) entry which is preliminary data.</text>
</comment>
<reference evidence="1 2" key="1">
    <citation type="submission" date="2014-03" db="EMBL/GenBank/DDBJ databases">
        <title>Draft Genome Sequence of Actibacterium mucosum KCTC 23349, a Marine Alphaproteobacterium with Complex Ionic Requirements Isolated from Mediterranean Seawater at Malvarrosa Beach, Valencia, Spain.</title>
        <authorList>
            <person name="Arahal D.R."/>
            <person name="Shao Z."/>
            <person name="Lai Q."/>
            <person name="Pujalte M.J."/>
        </authorList>
    </citation>
    <scope>NUCLEOTIDE SEQUENCE [LARGE SCALE GENOMIC DNA]</scope>
    <source>
        <strain evidence="1 2">KCTC 23349</strain>
    </source>
</reference>
<proteinExistence type="predicted"/>
<dbReference type="EMBL" id="JFKE01000005">
    <property type="protein sequence ID" value="KAJ55067.1"/>
    <property type="molecule type" value="Genomic_DNA"/>
</dbReference>
<keyword evidence="2" id="KW-1185">Reference proteome</keyword>
<accession>A0A037ZHP8</accession>
<name>A0A037ZHP8_9RHOB</name>
<evidence type="ECO:0000313" key="2">
    <source>
        <dbReference type="Proteomes" id="UP000026249"/>
    </source>
</evidence>
<organism evidence="1 2">
    <name type="scientific">Actibacterium mucosum KCTC 23349</name>
    <dbReference type="NCBI Taxonomy" id="1454373"/>
    <lineage>
        <taxon>Bacteria</taxon>
        <taxon>Pseudomonadati</taxon>
        <taxon>Pseudomonadota</taxon>
        <taxon>Alphaproteobacteria</taxon>
        <taxon>Rhodobacterales</taxon>
        <taxon>Roseobacteraceae</taxon>
        <taxon>Actibacterium</taxon>
    </lineage>
</organism>